<evidence type="ECO:0000256" key="5">
    <source>
        <dbReference type="ARBA" id="ARBA00023054"/>
    </source>
</evidence>
<comment type="caution">
    <text evidence="8">The sequence shown here is derived from an EMBL/GenBank/DDBJ whole genome shotgun (WGS) entry which is preliminary data.</text>
</comment>
<evidence type="ECO:0000313" key="8">
    <source>
        <dbReference type="EMBL" id="RCH85435.1"/>
    </source>
</evidence>
<evidence type="ECO:0000256" key="6">
    <source>
        <dbReference type="SAM" id="Coils"/>
    </source>
</evidence>
<reference evidence="8 9" key="1">
    <citation type="journal article" date="2018" name="G3 (Bethesda)">
        <title>Phylogenetic and Phylogenomic Definition of Rhizopus Species.</title>
        <authorList>
            <person name="Gryganskyi A.P."/>
            <person name="Golan J."/>
            <person name="Dolatabadi S."/>
            <person name="Mondo S."/>
            <person name="Robb S."/>
            <person name="Idnurm A."/>
            <person name="Muszewska A."/>
            <person name="Steczkiewicz K."/>
            <person name="Masonjones S."/>
            <person name="Liao H.L."/>
            <person name="Gajdeczka M.T."/>
            <person name="Anike F."/>
            <person name="Vuek A."/>
            <person name="Anishchenko I.M."/>
            <person name="Voigt K."/>
            <person name="de Hoog G.S."/>
            <person name="Smith M.E."/>
            <person name="Heitman J."/>
            <person name="Vilgalys R."/>
            <person name="Stajich J.E."/>
        </authorList>
    </citation>
    <scope>NUCLEOTIDE SEQUENCE [LARGE SCALE GENOMIC DNA]</scope>
    <source>
        <strain evidence="8 9">CBS 357.93</strain>
    </source>
</reference>
<evidence type="ECO:0000256" key="2">
    <source>
        <dbReference type="ARBA" id="ARBA00022441"/>
    </source>
</evidence>
<feature type="compositionally biased region" description="Polar residues" evidence="7">
    <location>
        <begin position="406"/>
        <end position="415"/>
    </location>
</feature>
<dbReference type="Gene3D" id="2.120.10.80">
    <property type="entry name" value="Kelch-type beta propeller"/>
    <property type="match status" value="2"/>
</dbReference>
<dbReference type="Proteomes" id="UP000252139">
    <property type="component" value="Unassembled WGS sequence"/>
</dbReference>
<dbReference type="Pfam" id="PF24681">
    <property type="entry name" value="Kelch_KLHDC2_KLHL20_DRC7"/>
    <property type="match status" value="2"/>
</dbReference>
<accession>A0A367J6B2</accession>
<comment type="subcellular location">
    <subcellularLocation>
        <location evidence="1">Cytoplasm</location>
    </subcellularLocation>
</comment>
<dbReference type="InterPro" id="IPR015915">
    <property type="entry name" value="Kelch-typ_b-propeller"/>
</dbReference>
<feature type="compositionally biased region" description="Basic and acidic residues" evidence="7">
    <location>
        <begin position="469"/>
        <end position="479"/>
    </location>
</feature>
<protein>
    <submittedName>
        <fullName evidence="8">Negative regulator of mitotic exit</fullName>
    </submittedName>
</protein>
<sequence length="802" mass="90600">MTTTLFIFITLSLFFLFFLFVTLDMTLFSKFTKHGNNEKTIHPWSQRKLNGSNAALPRFGHGATMVDSQYLLVFGGYHKGNTKKNLFLIDTNTLSATSIQATGDIPSPRSFTAITCINGLVLLFGGEPIIAGDQWDSELYILYTNSKQWSKIRVNSDMPRGRSGHTISAHNGKMYVWGGQHQGQYLNDLLIFSLKDYPAKAEWEFVPSTGPAPSPRAGHISVVYDNKLYIFGGINASHLYNDIWCLDLVTRVWSQVEAVGYIPAPRESCAAALVDDTIYIFGGRGLNGFTLGDLYAFRIKSRRWYTFQNMGSPPSARYGATLTLNQNKIFVFGGDSLYGKVDDGSYVYILDCSKIKYPPEEVLEDERKTPIPRHLNPPGIVLNDTKEILSPPSASKLELQAPNIPQMQQYTTLSDRSSKPEECLDRRMSTSIAGSISNKQRPYQQSVVPSPTPPPRPPREGVMLNIPKRTSDPDSEDKSRLLREIMARDAIITEMQKKEQWWRTEVSISRHLRTRLGEEFTDDVSAQEAALYSFEDDDSKDDKLLLFEQLINSKTEVRKIKNTIAKQSELLFQNLLKAEKIRTVALEEASYYRSKYTALKAKDKTALGLLETDRVELLEKRLRDAYAQRDNINMMLSKVQKQSQEDQTARLLAEERASIAQKQSEMAQEAHQAALEKISKLYSQILKAESKCRDDAIYIADLSNKLATQLSLKDGDTDLSEIHIKMVHLEAANIKCRNEVAALLKQLEENQDEQEALEALLGEKDHVYAETLLELEKVRIELELVRRSTASNIEDNTQASNA</sequence>
<name>A0A367J6B2_RHIAZ</name>
<keyword evidence="5 6" id="KW-0175">Coiled coil</keyword>
<dbReference type="EMBL" id="PJQL01002099">
    <property type="protein sequence ID" value="RCH85435.1"/>
    <property type="molecule type" value="Genomic_DNA"/>
</dbReference>
<keyword evidence="2" id="KW-0880">Kelch repeat</keyword>
<dbReference type="OrthoDB" id="45365at2759"/>
<organism evidence="8 9">
    <name type="scientific">Rhizopus azygosporus</name>
    <name type="common">Rhizopus microsporus var. azygosporus</name>
    <dbReference type="NCBI Taxonomy" id="86630"/>
    <lineage>
        <taxon>Eukaryota</taxon>
        <taxon>Fungi</taxon>
        <taxon>Fungi incertae sedis</taxon>
        <taxon>Mucoromycota</taxon>
        <taxon>Mucoromycotina</taxon>
        <taxon>Mucoromycetes</taxon>
        <taxon>Mucorales</taxon>
        <taxon>Mucorineae</taxon>
        <taxon>Rhizopodaceae</taxon>
        <taxon>Rhizopus</taxon>
    </lineage>
</organism>
<evidence type="ECO:0000256" key="1">
    <source>
        <dbReference type="ARBA" id="ARBA00004496"/>
    </source>
</evidence>
<dbReference type="STRING" id="86630.A0A367J6B2"/>
<dbReference type="FunFam" id="2.120.10.80:FF:000049">
    <property type="entry name" value="Cell polarity protein (Tea1)"/>
    <property type="match status" value="1"/>
</dbReference>
<dbReference type="SMART" id="SM00612">
    <property type="entry name" value="Kelch"/>
    <property type="match status" value="4"/>
</dbReference>
<dbReference type="GO" id="GO:0005737">
    <property type="term" value="C:cytoplasm"/>
    <property type="evidence" value="ECO:0007669"/>
    <property type="project" value="UniProtKB-SubCell"/>
</dbReference>
<feature type="region of interest" description="Disordered" evidence="7">
    <location>
        <begin position="431"/>
        <end position="479"/>
    </location>
</feature>
<gene>
    <name evidence="8" type="primary">KEL2_1</name>
    <name evidence="8" type="ORF">CU097_006315</name>
</gene>
<keyword evidence="4" id="KW-0677">Repeat</keyword>
<feature type="compositionally biased region" description="Polar residues" evidence="7">
    <location>
        <begin position="431"/>
        <end position="441"/>
    </location>
</feature>
<dbReference type="PANTHER" id="PTHR46093">
    <property type="entry name" value="ACYL-COA-BINDING DOMAIN-CONTAINING PROTEIN 5"/>
    <property type="match status" value="1"/>
</dbReference>
<keyword evidence="3" id="KW-0963">Cytoplasm</keyword>
<dbReference type="AlphaFoldDB" id="A0A367J6B2"/>
<proteinExistence type="predicted"/>
<dbReference type="SUPFAM" id="SSF117281">
    <property type="entry name" value="Kelch motif"/>
    <property type="match status" value="1"/>
</dbReference>
<evidence type="ECO:0000313" key="9">
    <source>
        <dbReference type="Proteomes" id="UP000252139"/>
    </source>
</evidence>
<feature type="region of interest" description="Disordered" evidence="7">
    <location>
        <begin position="406"/>
        <end position="425"/>
    </location>
</feature>
<feature type="coiled-coil region" evidence="6">
    <location>
        <begin position="733"/>
        <end position="764"/>
    </location>
</feature>
<evidence type="ECO:0000256" key="7">
    <source>
        <dbReference type="SAM" id="MobiDB-lite"/>
    </source>
</evidence>
<evidence type="ECO:0000256" key="3">
    <source>
        <dbReference type="ARBA" id="ARBA00022490"/>
    </source>
</evidence>
<feature type="compositionally biased region" description="Basic and acidic residues" evidence="7">
    <location>
        <begin position="416"/>
        <end position="425"/>
    </location>
</feature>
<dbReference type="PANTHER" id="PTHR46093:SF18">
    <property type="entry name" value="FIBRONECTIN TYPE-III DOMAIN-CONTAINING PROTEIN"/>
    <property type="match status" value="1"/>
</dbReference>
<keyword evidence="9" id="KW-1185">Reference proteome</keyword>
<dbReference type="InterPro" id="IPR006652">
    <property type="entry name" value="Kelch_1"/>
</dbReference>
<evidence type="ECO:0000256" key="4">
    <source>
        <dbReference type="ARBA" id="ARBA00022737"/>
    </source>
</evidence>